<organism evidence="1">
    <name type="scientific">Siphoviridae sp. ctvWR21</name>
    <dbReference type="NCBI Taxonomy" id="2827966"/>
    <lineage>
        <taxon>Viruses</taxon>
        <taxon>Duplodnaviria</taxon>
        <taxon>Heunggongvirae</taxon>
        <taxon>Uroviricota</taxon>
        <taxon>Caudoviricetes</taxon>
    </lineage>
</organism>
<dbReference type="EMBL" id="BK032854">
    <property type="protein sequence ID" value="DAF64253.1"/>
    <property type="molecule type" value="Genomic_DNA"/>
</dbReference>
<protein>
    <submittedName>
        <fullName evidence="1">Minor capsid protein</fullName>
    </submittedName>
</protein>
<dbReference type="GO" id="GO:0005198">
    <property type="term" value="F:structural molecule activity"/>
    <property type="evidence" value="ECO:0007669"/>
    <property type="project" value="InterPro"/>
</dbReference>
<name>A0A8S5TLT5_9CAUD</name>
<dbReference type="InterPro" id="IPR009319">
    <property type="entry name" value="Phage_A118_VSP1"/>
</dbReference>
<reference evidence="1" key="1">
    <citation type="journal article" date="2021" name="Proc. Natl. Acad. Sci. U.S.A.">
        <title>A Catalog of Tens of Thousands of Viruses from Human Metagenomes Reveals Hidden Associations with Chronic Diseases.</title>
        <authorList>
            <person name="Tisza M.J."/>
            <person name="Buck C.B."/>
        </authorList>
    </citation>
    <scope>NUCLEOTIDE SEQUENCE</scope>
    <source>
        <strain evidence="1">CtvWR21</strain>
    </source>
</reference>
<dbReference type="PROSITE" id="PS01302">
    <property type="entry name" value="UPF0758"/>
    <property type="match status" value="1"/>
</dbReference>
<evidence type="ECO:0000313" key="1">
    <source>
        <dbReference type="EMBL" id="DAF64253.1"/>
    </source>
</evidence>
<proteinExistence type="predicted"/>
<accession>A0A8S5TLT5</accession>
<dbReference type="Pfam" id="PF06152">
    <property type="entry name" value="Phage_min_cap2"/>
    <property type="match status" value="1"/>
</dbReference>
<sequence>MLGPEYLAQLPDALCSLWRQVEDDILRDIARRITAADGMTETAVWQAQRMELLRTVQNYTVNTLAKYAKRSRSEIRRLLTEAGTATLAADDAIHRAAGKDSVPVNESPALLDLLNAGYRQTLGSWQNLTATTAATVTGELEQRLDRAWLQVSTGAIDYNTAIRRAVDDLADGMKYVTYPTGHRDTLETAVRRCVLTGVNQTAAKLQLARMEELGCEFVEVTAHEGARPSHAVWQGKIYHIGGAVTLDGVRYEDFAKATGYGTGAGLCGWNCRHNFYPYWPGISVPNYTETRLAALNAKCVTYGGKQYTRYEISQMRRDLERRVRKYQRRFLAEDAVGVDTGPTAVKLKAARKALTAFVQDTDGKQDEGRTRLQSARNNAILKETSGSYKEITMQSIQNVQPFACETLDAAGSRALANAHKKLLLEARKVPLGVEKARCYGLDMQPLGGYYTGEKAGSVRISNFSEPYIAIHNHPSGLTFSPGDILGFAHRDSMQMLTVVGNDGTVYALEKTAATNSCLLKKAALSLYDAANDPSLTRQAIMNLVTHFLGEVTQYGVHYYAGRD</sequence>
<dbReference type="InterPro" id="IPR020891">
    <property type="entry name" value="UPF0758_CS"/>
</dbReference>